<dbReference type="Gene3D" id="1.10.150.130">
    <property type="match status" value="1"/>
</dbReference>
<feature type="region of interest" description="Disordered" evidence="3">
    <location>
        <begin position="1"/>
        <end position="20"/>
    </location>
</feature>
<feature type="domain" description="Tyr recombinase" evidence="4">
    <location>
        <begin position="159"/>
        <end position="349"/>
    </location>
</feature>
<dbReference type="GO" id="GO:0003677">
    <property type="term" value="F:DNA binding"/>
    <property type="evidence" value="ECO:0007669"/>
    <property type="project" value="UniProtKB-KW"/>
</dbReference>
<feature type="compositionally biased region" description="Basic and acidic residues" evidence="3">
    <location>
        <begin position="1"/>
        <end position="10"/>
    </location>
</feature>
<evidence type="ECO:0000313" key="5">
    <source>
        <dbReference type="EMBL" id="KIR24161.1"/>
    </source>
</evidence>
<reference evidence="5 6" key="1">
    <citation type="submission" date="2015-01" db="EMBL/GenBank/DDBJ databases">
        <title>Genome sequence of the beneficial rhizobacterium Pseudomonas fluorescens 2-79.</title>
        <authorList>
            <person name="Thuermer A."/>
            <person name="Daniel R."/>
        </authorList>
    </citation>
    <scope>NUCLEOTIDE SEQUENCE [LARGE SCALE GENOMIC DNA]</scope>
    <source>
        <strain evidence="5 6">2-79</strain>
    </source>
</reference>
<name>A0A0D0TM84_PSEFL</name>
<evidence type="ECO:0000256" key="3">
    <source>
        <dbReference type="SAM" id="MobiDB-lite"/>
    </source>
</evidence>
<dbReference type="AlphaFoldDB" id="A0A0D0TM84"/>
<evidence type="ECO:0000256" key="2">
    <source>
        <dbReference type="ARBA" id="ARBA00023172"/>
    </source>
</evidence>
<evidence type="ECO:0000313" key="6">
    <source>
        <dbReference type="Proteomes" id="UP000032210"/>
    </source>
</evidence>
<dbReference type="InterPro" id="IPR013762">
    <property type="entry name" value="Integrase-like_cat_sf"/>
</dbReference>
<accession>A0A0D0TM84</accession>
<keyword evidence="1" id="KW-0238">DNA-binding</keyword>
<organism evidence="5 6">
    <name type="scientific">Pseudomonas fluorescens</name>
    <dbReference type="NCBI Taxonomy" id="294"/>
    <lineage>
        <taxon>Bacteria</taxon>
        <taxon>Pseudomonadati</taxon>
        <taxon>Pseudomonadota</taxon>
        <taxon>Gammaproteobacteria</taxon>
        <taxon>Pseudomonadales</taxon>
        <taxon>Pseudomonadaceae</taxon>
        <taxon>Pseudomonas</taxon>
    </lineage>
</organism>
<keyword evidence="2" id="KW-0233">DNA recombination</keyword>
<dbReference type="GO" id="GO:0015074">
    <property type="term" value="P:DNA integration"/>
    <property type="evidence" value="ECO:0007669"/>
    <property type="project" value="InterPro"/>
</dbReference>
<dbReference type="InterPro" id="IPR010998">
    <property type="entry name" value="Integrase_recombinase_N"/>
</dbReference>
<dbReference type="Gene3D" id="3.30.160.60">
    <property type="entry name" value="Classic Zinc Finger"/>
    <property type="match status" value="1"/>
</dbReference>
<gene>
    <name evidence="5" type="ORF">PFLU3_03920</name>
</gene>
<dbReference type="InterPro" id="IPR011010">
    <property type="entry name" value="DNA_brk_join_enz"/>
</dbReference>
<dbReference type="Proteomes" id="UP000032210">
    <property type="component" value="Unassembled WGS sequence"/>
</dbReference>
<dbReference type="GO" id="GO:0006310">
    <property type="term" value="P:DNA recombination"/>
    <property type="evidence" value="ECO:0007669"/>
    <property type="project" value="UniProtKB-KW"/>
</dbReference>
<dbReference type="PROSITE" id="PS51898">
    <property type="entry name" value="TYR_RECOMBINASE"/>
    <property type="match status" value="1"/>
</dbReference>
<proteinExistence type="predicted"/>
<dbReference type="Gene3D" id="1.10.443.10">
    <property type="entry name" value="Intergrase catalytic core"/>
    <property type="match status" value="1"/>
</dbReference>
<dbReference type="SUPFAM" id="SSF56349">
    <property type="entry name" value="DNA breaking-rejoining enzymes"/>
    <property type="match status" value="1"/>
</dbReference>
<protein>
    <submittedName>
        <fullName evidence="5">Phage integrase family protein</fullName>
    </submittedName>
</protein>
<sequence>MRPRNTENRDLPPGMVRRKRPRKNGKVWVGYYYKDSTGKEIPLGGDLSKARLKWAELEAKEKPADLTMMKGIFDRYARDVIPKKGERTQKDNLAELKQLRPTFDGAPIDSITPANIAGYRDARTAKVRANREIALLSHVFNMAREWGLTERENPCQGVRKNKEVPRDYYANAVVWDAVYGMAGPELKEAMDLAYLTGQRPADVIIMRSDDTEGDYFLVTQGKTGQKLRILMRTESEENSLGKLVREITERNAHHPSKYLLINQYGKRMTKGMLRLRWDKAREKAQQKALDQGDPMLAAKIGGFQFRDIRPKAASEIIDIGDASLLLGHSKQEITKRVYRRIGATAKPSK</sequence>
<evidence type="ECO:0000256" key="1">
    <source>
        <dbReference type="ARBA" id="ARBA00023125"/>
    </source>
</evidence>
<dbReference type="Pfam" id="PF00589">
    <property type="entry name" value="Phage_integrase"/>
    <property type="match status" value="1"/>
</dbReference>
<dbReference type="EMBL" id="JXCQ01000003">
    <property type="protein sequence ID" value="KIR24161.1"/>
    <property type="molecule type" value="Genomic_DNA"/>
</dbReference>
<dbReference type="InterPro" id="IPR002104">
    <property type="entry name" value="Integrase_catalytic"/>
</dbReference>
<evidence type="ECO:0000259" key="4">
    <source>
        <dbReference type="PROSITE" id="PS51898"/>
    </source>
</evidence>
<dbReference type="PATRIC" id="fig|294.125.peg.397"/>
<comment type="caution">
    <text evidence="5">The sequence shown here is derived from an EMBL/GenBank/DDBJ whole genome shotgun (WGS) entry which is preliminary data.</text>
</comment>
<dbReference type="RefSeq" id="WP_043046652.1">
    <property type="nucleotide sequence ID" value="NZ_JXCQ01000003.1"/>
</dbReference>